<dbReference type="GO" id="GO:2000762">
    <property type="term" value="P:regulation of phenylpropanoid metabolic process"/>
    <property type="evidence" value="ECO:0007669"/>
    <property type="project" value="InterPro"/>
</dbReference>
<sequence>MSKNLNISLELIFMDSFPKLKSWYRQHLECIASTLSGLVQGTTVHQIVDAPLNMMFRKISKGGQSLTSTTSGSSSSSSGGEDVSMRLKVPAWDILEGAPYVLDAALTACAHGKLSPRDLATGLRELADFLPATLTTIVSYLSAEVTRGIWKPVFMNGTD</sequence>
<evidence type="ECO:0000313" key="2">
    <source>
        <dbReference type="EMBL" id="KAE8693769.1"/>
    </source>
</evidence>
<dbReference type="AlphaFoldDB" id="A0A6A2ZQY5"/>
<keyword evidence="3" id="KW-1185">Reference proteome</keyword>
<dbReference type="GO" id="GO:0016592">
    <property type="term" value="C:mediator complex"/>
    <property type="evidence" value="ECO:0007669"/>
    <property type="project" value="InterPro"/>
</dbReference>
<organism evidence="2 3">
    <name type="scientific">Hibiscus syriacus</name>
    <name type="common">Rose of Sharon</name>
    <dbReference type="NCBI Taxonomy" id="106335"/>
    <lineage>
        <taxon>Eukaryota</taxon>
        <taxon>Viridiplantae</taxon>
        <taxon>Streptophyta</taxon>
        <taxon>Embryophyta</taxon>
        <taxon>Tracheophyta</taxon>
        <taxon>Spermatophyta</taxon>
        <taxon>Magnoliopsida</taxon>
        <taxon>eudicotyledons</taxon>
        <taxon>Gunneridae</taxon>
        <taxon>Pentapetalae</taxon>
        <taxon>rosids</taxon>
        <taxon>malvids</taxon>
        <taxon>Malvales</taxon>
        <taxon>Malvaceae</taxon>
        <taxon>Malvoideae</taxon>
        <taxon>Hibiscus</taxon>
    </lineage>
</organism>
<feature type="region of interest" description="Disordered" evidence="1">
    <location>
        <begin position="63"/>
        <end position="82"/>
    </location>
</feature>
<accession>A0A6A2ZQY5</accession>
<proteinExistence type="predicted"/>
<dbReference type="PANTHER" id="PTHR33739:SF7">
    <property type="entry name" value="MEDIATOR OF RNA POLYMERASE II TRANSCRIPTION SUBUNIT 33B"/>
    <property type="match status" value="1"/>
</dbReference>
<dbReference type="InterPro" id="IPR039638">
    <property type="entry name" value="MED33A/B"/>
</dbReference>
<dbReference type="PANTHER" id="PTHR33739">
    <property type="entry name" value="OS07G0681500 PROTEIN"/>
    <property type="match status" value="1"/>
</dbReference>
<dbReference type="EMBL" id="VEPZ02001114">
    <property type="protein sequence ID" value="KAE8693769.1"/>
    <property type="molecule type" value="Genomic_DNA"/>
</dbReference>
<feature type="compositionally biased region" description="Low complexity" evidence="1">
    <location>
        <begin position="63"/>
        <end position="80"/>
    </location>
</feature>
<evidence type="ECO:0000313" key="3">
    <source>
        <dbReference type="Proteomes" id="UP000436088"/>
    </source>
</evidence>
<protein>
    <submittedName>
        <fullName evidence="2">Uncharacterized protein</fullName>
    </submittedName>
</protein>
<comment type="caution">
    <text evidence="2">The sequence shown here is derived from an EMBL/GenBank/DDBJ whole genome shotgun (WGS) entry which is preliminary data.</text>
</comment>
<reference evidence="2" key="1">
    <citation type="submission" date="2019-09" db="EMBL/GenBank/DDBJ databases">
        <title>Draft genome information of white flower Hibiscus syriacus.</title>
        <authorList>
            <person name="Kim Y.-M."/>
        </authorList>
    </citation>
    <scope>NUCLEOTIDE SEQUENCE [LARGE SCALE GENOMIC DNA]</scope>
    <source>
        <strain evidence="2">YM2019G1</strain>
    </source>
</reference>
<gene>
    <name evidence="2" type="ORF">F3Y22_tig00110794pilonHSYRG00219</name>
</gene>
<dbReference type="Proteomes" id="UP000436088">
    <property type="component" value="Unassembled WGS sequence"/>
</dbReference>
<evidence type="ECO:0000256" key="1">
    <source>
        <dbReference type="SAM" id="MobiDB-lite"/>
    </source>
</evidence>
<name>A0A6A2ZQY5_HIBSY</name>